<sequence>MHPYFLKRASHLRSNHLCNFLFGKLFVHFKKLFLCKSNY</sequence>
<protein>
    <submittedName>
        <fullName evidence="1">Uncharacterized protein</fullName>
    </submittedName>
</protein>
<proteinExistence type="predicted"/>
<gene>
    <name evidence="1" type="ORF">HMPREF9445_03024</name>
</gene>
<dbReference type="EMBL" id="AFBM01000031">
    <property type="protein sequence ID" value="EGF49653.1"/>
    <property type="molecule type" value="Genomic_DNA"/>
</dbReference>
<reference evidence="1 2" key="1">
    <citation type="submission" date="2011-02" db="EMBL/GenBank/DDBJ databases">
        <authorList>
            <person name="Weinstock G."/>
            <person name="Sodergren E."/>
            <person name="Clifton S."/>
            <person name="Fulton L."/>
            <person name="Fulton B."/>
            <person name="Courtney L."/>
            <person name="Fronick C."/>
            <person name="Harrison M."/>
            <person name="Strong C."/>
            <person name="Farmer C."/>
            <person name="Delahaunty K."/>
            <person name="Markovic C."/>
            <person name="Hall O."/>
            <person name="Minx P."/>
            <person name="Tomlinson C."/>
            <person name="Mitreva M."/>
            <person name="Hou S."/>
            <person name="Chen J."/>
            <person name="Wollam A."/>
            <person name="Pepin K.H."/>
            <person name="Johnson M."/>
            <person name="Bhonagiri V."/>
            <person name="Zhang X."/>
            <person name="Suruliraj S."/>
            <person name="Warren W."/>
            <person name="Chinwalla A."/>
            <person name="Mardis E.R."/>
            <person name="Wilson R.K."/>
        </authorList>
    </citation>
    <scope>NUCLEOTIDE SEQUENCE [LARGE SCALE GENOMIC DNA]</scope>
    <source>
        <strain evidence="1 2">YIT 12056</strain>
    </source>
</reference>
<organism evidence="1 2">
    <name type="scientific">Bacteroides clarus YIT 12056</name>
    <dbReference type="NCBI Taxonomy" id="762984"/>
    <lineage>
        <taxon>Bacteria</taxon>
        <taxon>Pseudomonadati</taxon>
        <taxon>Bacteroidota</taxon>
        <taxon>Bacteroidia</taxon>
        <taxon>Bacteroidales</taxon>
        <taxon>Bacteroidaceae</taxon>
        <taxon>Bacteroides</taxon>
    </lineage>
</organism>
<dbReference type="Proteomes" id="UP000010321">
    <property type="component" value="Unassembled WGS sequence"/>
</dbReference>
<comment type="caution">
    <text evidence="1">The sequence shown here is derived from an EMBL/GenBank/DDBJ whole genome shotgun (WGS) entry which is preliminary data.</text>
</comment>
<evidence type="ECO:0000313" key="2">
    <source>
        <dbReference type="Proteomes" id="UP000010321"/>
    </source>
</evidence>
<accession>A0ABN0CK31</accession>
<name>A0ABN0CK31_9BACE</name>
<evidence type="ECO:0000313" key="1">
    <source>
        <dbReference type="EMBL" id="EGF49653.1"/>
    </source>
</evidence>
<keyword evidence="2" id="KW-1185">Reference proteome</keyword>